<evidence type="ECO:0000256" key="3">
    <source>
        <dbReference type="ARBA" id="ARBA00022729"/>
    </source>
</evidence>
<reference evidence="5 6" key="1">
    <citation type="journal article" date="2014" name="Antonie Van Leeuwenhoek">
        <title>Oenococcus alcoholitolerans sp. nov., a lactic acid bacteria isolated from cachaca and ethanol fermentation processes.</title>
        <authorList>
            <person name="Badotti F."/>
            <person name="Moreira A.P."/>
            <person name="Tonon L.A."/>
            <person name="de Lucena B.T."/>
            <person name="Gomes Fde C."/>
            <person name="Kruger R."/>
            <person name="Thompson C.C."/>
            <person name="de Morais M.A.Jr."/>
            <person name="Rosa C.A."/>
            <person name="Thompson F.L."/>
        </authorList>
    </citation>
    <scope>NUCLEOTIDE SEQUENCE [LARGE SCALE GENOMIC DNA]</scope>
    <source>
        <strain evidence="5 6">UFRJ-M7.2.18</strain>
    </source>
</reference>
<proteinExistence type="inferred from homology"/>
<evidence type="ECO:0000256" key="2">
    <source>
        <dbReference type="ARBA" id="ARBA00022448"/>
    </source>
</evidence>
<keyword evidence="2" id="KW-0813">Transport</keyword>
<dbReference type="Pfam" id="PF00496">
    <property type="entry name" value="SBP_bac_5"/>
    <property type="match status" value="1"/>
</dbReference>
<dbReference type="Gene3D" id="3.40.190.10">
    <property type="entry name" value="Periplasmic binding protein-like II"/>
    <property type="match status" value="1"/>
</dbReference>
<organism evidence="5 6">
    <name type="scientific">Oenococcus alcoholitolerans</name>
    <dbReference type="NCBI Taxonomy" id="931074"/>
    <lineage>
        <taxon>Bacteria</taxon>
        <taxon>Bacillati</taxon>
        <taxon>Bacillota</taxon>
        <taxon>Bacilli</taxon>
        <taxon>Lactobacillales</taxon>
        <taxon>Lactobacillaceae</taxon>
        <taxon>Oenococcus</taxon>
    </lineage>
</organism>
<evidence type="ECO:0000313" key="6">
    <source>
        <dbReference type="Proteomes" id="UP000030023"/>
    </source>
</evidence>
<dbReference type="Gene3D" id="3.10.105.10">
    <property type="entry name" value="Dipeptide-binding Protein, Domain 3"/>
    <property type="match status" value="1"/>
</dbReference>
<dbReference type="Proteomes" id="UP000030023">
    <property type="component" value="Unassembled WGS sequence"/>
</dbReference>
<comment type="caution">
    <text evidence="5">The sequence shown here is derived from an EMBL/GenBank/DDBJ whole genome shotgun (WGS) entry which is preliminary data.</text>
</comment>
<comment type="similarity">
    <text evidence="1">Belongs to the bacterial solute-binding protein 5 family.</text>
</comment>
<dbReference type="SUPFAM" id="SSF53850">
    <property type="entry name" value="Periplasmic binding protein-like II"/>
    <property type="match status" value="1"/>
</dbReference>
<protein>
    <recommendedName>
        <fullName evidence="4">Solute-binding protein family 5 domain-containing protein</fullName>
    </recommendedName>
</protein>
<sequence>MDDYHTGKSRTISGITYPDGPNGKTLRIQFKEMKPGFNFSGNGYYLESAEPYNYLRNIQPGRLASDARTTTRPLTTGPFRVRRIVSGESISYERNPYYWGARPKLNSVTVTIVAPAKAVASMRSHQYDIYNGMTSDLYAQARKVKAYTTTGREALYFQALYFNLGHYDQRRSINVTDRKTPLSNPNVRKAMGYARNVSQVLKKYYSGLSVPANTTIPPVFDRYWDSSVNGYSQTRTSSGPTVF</sequence>
<feature type="domain" description="Solute-binding protein family 5" evidence="4">
    <location>
        <begin position="22"/>
        <end position="228"/>
    </location>
</feature>
<dbReference type="InterPro" id="IPR000914">
    <property type="entry name" value="SBP_5_dom"/>
</dbReference>
<keyword evidence="6" id="KW-1185">Reference proteome</keyword>
<dbReference type="InterPro" id="IPR039424">
    <property type="entry name" value="SBP_5"/>
</dbReference>
<evidence type="ECO:0000259" key="4">
    <source>
        <dbReference type="Pfam" id="PF00496"/>
    </source>
</evidence>
<name>A0ABR4XR45_9LACO</name>
<evidence type="ECO:0000256" key="1">
    <source>
        <dbReference type="ARBA" id="ARBA00005695"/>
    </source>
</evidence>
<keyword evidence="3" id="KW-0732">Signal</keyword>
<dbReference type="EMBL" id="AXCV01000199">
    <property type="protein sequence ID" value="KGO31814.1"/>
    <property type="molecule type" value="Genomic_DNA"/>
</dbReference>
<gene>
    <name evidence="5" type="ORF">Q757_04885</name>
</gene>
<evidence type="ECO:0000313" key="5">
    <source>
        <dbReference type="EMBL" id="KGO31814.1"/>
    </source>
</evidence>
<accession>A0ABR4XR45</accession>
<dbReference type="PANTHER" id="PTHR30290">
    <property type="entry name" value="PERIPLASMIC BINDING COMPONENT OF ABC TRANSPORTER"/>
    <property type="match status" value="1"/>
</dbReference>
<dbReference type="PANTHER" id="PTHR30290:SF9">
    <property type="entry name" value="OLIGOPEPTIDE-BINDING PROTEIN APPA"/>
    <property type="match status" value="1"/>
</dbReference>